<dbReference type="InterPro" id="IPR029032">
    <property type="entry name" value="AhpD-like"/>
</dbReference>
<accession>A0A345HVS7</accession>
<evidence type="ECO:0000259" key="1">
    <source>
        <dbReference type="Pfam" id="PF02627"/>
    </source>
</evidence>
<sequence length="117" mass="12490">MANTPQQSVSTQLIQLAPSVGEQHAAFSKSYQDFFGAVFDHDALEPKTRAAVALCAALMQDREETVRSFLAAAKKLGLKNEEIGQIAGIVEAMKLDELQRPAVQAVAAAAKKANTCC</sequence>
<gene>
    <name evidence="2" type="ORF">DVK44_27525</name>
</gene>
<proteinExistence type="predicted"/>
<organism evidence="2 3">
    <name type="scientific">Streptomyces paludis</name>
    <dbReference type="NCBI Taxonomy" id="2282738"/>
    <lineage>
        <taxon>Bacteria</taxon>
        <taxon>Bacillati</taxon>
        <taxon>Actinomycetota</taxon>
        <taxon>Actinomycetes</taxon>
        <taxon>Kitasatosporales</taxon>
        <taxon>Streptomycetaceae</taxon>
        <taxon>Streptomyces</taxon>
    </lineage>
</organism>
<dbReference type="InterPro" id="IPR003779">
    <property type="entry name" value="CMD-like"/>
</dbReference>
<dbReference type="RefSeq" id="WP_114662943.1">
    <property type="nucleotide sequence ID" value="NZ_CP031194.1"/>
</dbReference>
<dbReference type="Proteomes" id="UP000253868">
    <property type="component" value="Chromosome"/>
</dbReference>
<feature type="domain" description="Carboxymuconolactone decarboxylase-like" evidence="1">
    <location>
        <begin position="27"/>
        <end position="106"/>
    </location>
</feature>
<dbReference type="SUPFAM" id="SSF69118">
    <property type="entry name" value="AhpD-like"/>
    <property type="match status" value="1"/>
</dbReference>
<dbReference type="KEGG" id="spad:DVK44_27525"/>
<protein>
    <submittedName>
        <fullName evidence="2">Carboxymuconolactone decarboxylase family protein</fullName>
    </submittedName>
</protein>
<evidence type="ECO:0000313" key="3">
    <source>
        <dbReference type="Proteomes" id="UP000253868"/>
    </source>
</evidence>
<dbReference type="OrthoDB" id="4214549at2"/>
<dbReference type="EMBL" id="CP031194">
    <property type="protein sequence ID" value="AXG80801.1"/>
    <property type="molecule type" value="Genomic_DNA"/>
</dbReference>
<dbReference type="AlphaFoldDB" id="A0A345HVS7"/>
<dbReference type="Gene3D" id="1.20.1290.10">
    <property type="entry name" value="AhpD-like"/>
    <property type="match status" value="1"/>
</dbReference>
<dbReference type="Pfam" id="PF02627">
    <property type="entry name" value="CMD"/>
    <property type="match status" value="1"/>
</dbReference>
<reference evidence="3" key="1">
    <citation type="submission" date="2018-07" db="EMBL/GenBank/DDBJ databases">
        <authorList>
            <person name="Zhao J."/>
        </authorList>
    </citation>
    <scope>NUCLEOTIDE SEQUENCE [LARGE SCALE GENOMIC DNA]</scope>
    <source>
        <strain evidence="3">GSSD-12</strain>
    </source>
</reference>
<dbReference type="GO" id="GO:0051920">
    <property type="term" value="F:peroxiredoxin activity"/>
    <property type="evidence" value="ECO:0007669"/>
    <property type="project" value="InterPro"/>
</dbReference>
<keyword evidence="3" id="KW-1185">Reference proteome</keyword>
<name>A0A345HVS7_9ACTN</name>
<evidence type="ECO:0000313" key="2">
    <source>
        <dbReference type="EMBL" id="AXG80801.1"/>
    </source>
</evidence>